<evidence type="ECO:0000256" key="2">
    <source>
        <dbReference type="ARBA" id="ARBA00023315"/>
    </source>
</evidence>
<proteinExistence type="predicted"/>
<dbReference type="InterPro" id="IPR050832">
    <property type="entry name" value="Bact_Acetyltransf"/>
</dbReference>
<evidence type="ECO:0000313" key="4">
    <source>
        <dbReference type="EMBL" id="SFN14605.1"/>
    </source>
</evidence>
<evidence type="ECO:0000313" key="5">
    <source>
        <dbReference type="Proteomes" id="UP000198575"/>
    </source>
</evidence>
<dbReference type="OrthoDB" id="9796171at2"/>
<dbReference type="Proteomes" id="UP000198575">
    <property type="component" value="Unassembled WGS sequence"/>
</dbReference>
<dbReference type="PROSITE" id="PS51186">
    <property type="entry name" value="GNAT"/>
    <property type="match status" value="1"/>
</dbReference>
<dbReference type="SUPFAM" id="SSF55729">
    <property type="entry name" value="Acyl-CoA N-acyltransferases (Nat)"/>
    <property type="match status" value="1"/>
</dbReference>
<organism evidence="4 5">
    <name type="scientific">Dokdonella immobilis</name>
    <dbReference type="NCBI Taxonomy" id="578942"/>
    <lineage>
        <taxon>Bacteria</taxon>
        <taxon>Pseudomonadati</taxon>
        <taxon>Pseudomonadota</taxon>
        <taxon>Gammaproteobacteria</taxon>
        <taxon>Lysobacterales</taxon>
        <taxon>Rhodanobacteraceae</taxon>
        <taxon>Dokdonella</taxon>
    </lineage>
</organism>
<evidence type="ECO:0000259" key="3">
    <source>
        <dbReference type="PROSITE" id="PS51186"/>
    </source>
</evidence>
<dbReference type="InterPro" id="IPR057691">
    <property type="entry name" value="DUF7931"/>
</dbReference>
<dbReference type="GO" id="GO:0016747">
    <property type="term" value="F:acyltransferase activity, transferring groups other than amino-acyl groups"/>
    <property type="evidence" value="ECO:0007669"/>
    <property type="project" value="InterPro"/>
</dbReference>
<dbReference type="PANTHER" id="PTHR43877">
    <property type="entry name" value="AMINOALKYLPHOSPHONATE N-ACETYLTRANSFERASE-RELATED-RELATED"/>
    <property type="match status" value="1"/>
</dbReference>
<name>A0A1I4WM70_9GAMM</name>
<protein>
    <submittedName>
        <fullName evidence="4">Predicted N-acyltransferase, GNAT family</fullName>
    </submittedName>
</protein>
<sequence length="317" mass="35772">MINAEFTVEPATWPADMAELRAVRTEVFVLEQQVPEEEEWDAYDPQSQHVLARDASGVAIGTGRLTPKGTIGRMAVLREWRGKGVGEALLRVLLELARTRHFAQIEIHAQSHALPFYERAGFVAYGEEFDECGIAHRHMRIDLEPGERRPSAPLASTEATALASSDRETARAAMLAVMATARRELCLFTRDLDPDLFEHAELLDAFRRVAIGEAQMRIRILVLEPVRARAEGHRLVALSQRLTSIFAFRTPVEEVDRQYAGSYLISDRGAWFERPLASRFDGEGSTYGPGRRAQLHDAFNAVWERSEDCSEMRRLEI</sequence>
<gene>
    <name evidence="4" type="ORF">SAMN05216289_105151</name>
</gene>
<dbReference type="Pfam" id="PF13673">
    <property type="entry name" value="Acetyltransf_10"/>
    <property type="match status" value="1"/>
</dbReference>
<feature type="domain" description="N-acetyltransferase" evidence="3">
    <location>
        <begin position="6"/>
        <end position="144"/>
    </location>
</feature>
<dbReference type="Pfam" id="PF25559">
    <property type="entry name" value="DUF7931"/>
    <property type="match status" value="1"/>
</dbReference>
<dbReference type="STRING" id="578942.SAMN05216289_105151"/>
<dbReference type="InterPro" id="IPR000182">
    <property type="entry name" value="GNAT_dom"/>
</dbReference>
<keyword evidence="1 4" id="KW-0808">Transferase</keyword>
<accession>A0A1I4WM70</accession>
<dbReference type="CDD" id="cd04301">
    <property type="entry name" value="NAT_SF"/>
    <property type="match status" value="1"/>
</dbReference>
<keyword evidence="2 4" id="KW-0012">Acyltransferase</keyword>
<dbReference type="RefSeq" id="WP_092405859.1">
    <property type="nucleotide sequence ID" value="NZ_FOVF01000005.1"/>
</dbReference>
<reference evidence="4 5" key="1">
    <citation type="submission" date="2016-10" db="EMBL/GenBank/DDBJ databases">
        <authorList>
            <person name="de Groot N.N."/>
        </authorList>
    </citation>
    <scope>NUCLEOTIDE SEQUENCE [LARGE SCALE GENOMIC DNA]</scope>
    <source>
        <strain evidence="4 5">CGMCC 1.7659</strain>
    </source>
</reference>
<dbReference type="Gene3D" id="3.40.630.30">
    <property type="match status" value="1"/>
</dbReference>
<evidence type="ECO:0000256" key="1">
    <source>
        <dbReference type="ARBA" id="ARBA00022679"/>
    </source>
</evidence>
<dbReference type="EMBL" id="FOVF01000005">
    <property type="protein sequence ID" value="SFN14605.1"/>
    <property type="molecule type" value="Genomic_DNA"/>
</dbReference>
<dbReference type="InterPro" id="IPR016181">
    <property type="entry name" value="Acyl_CoA_acyltransferase"/>
</dbReference>
<dbReference type="AlphaFoldDB" id="A0A1I4WM70"/>
<keyword evidence="5" id="KW-1185">Reference proteome</keyword>